<evidence type="ECO:0000256" key="1">
    <source>
        <dbReference type="SAM" id="Coils"/>
    </source>
</evidence>
<evidence type="ECO:0000313" key="4">
    <source>
        <dbReference type="Proteomes" id="UP000005408"/>
    </source>
</evidence>
<keyword evidence="1" id="KW-0175">Coiled coil</keyword>
<feature type="compositionally biased region" description="Basic and acidic residues" evidence="2">
    <location>
        <begin position="452"/>
        <end position="484"/>
    </location>
</feature>
<proteinExistence type="predicted"/>
<sequence>MSLFSDGVVHQDISRTSNCSFENRISRWTCMLEKQPDGDSEFIGICSNQQCRPETNLKTKVNIKQDKALCAKLPIQSDDPRQSICKYCPEVLKETSKSRFYSSVNGHNTDVDLVSKLNSQWGNLVKIPIELRGSVTSGNEIQGFIGLLQKQIKGIESFSPVLSKSEHSLEQKDEEIRRKLQERKEIERRKATKALKSSRDLELQRGLTKRQRKRQLVNEDSEIAVGQQGRVSLEVNHTITESHQLLHVKTIIGLLHSIIDVILFAMSGSLVFDLNDAEIWKGFAIRCKELESQLGILTSNFLEKKIAEKLSRKQKREDNVLDLIASFEERPTKSKVRKLRKATEILVENERQLGLIQGEIIFIKDITLISESLRDLFNFMDAELSRCEKGSKSTRVKSGRIKRSREVRDESASDENQAAGRKRPEQAGPSSKGVKAGETQEKPQGDDPSPSKSKDEKAKDEKTKDEKAKEEKAKDEKPKDEKSKGGPSTSGKSPEKGDIKDQMVQAIQGKVGEIGEQLGGQVKQMGDRVFQGLFQKAKDLTNLNINNGTSAMDDVDDLYYESNSLSSTDDDSDSELSCSGDSSEKTNNVRGTNMLNLMHTMRRLFKRKGKRKGELPAGGKPEECLEFSPQITNEIMINEDSSSDDDDISDITTNSEESEERAGTSKWRQKQQTKMPISETETEKSDDISSANNVDLSKHSRKRNQSPKYNSKKHKVKSRVSSVSESYSDSETNAEVSKIDDATLHPRPRGQSIHVGGPRLSFNMGDVGVRFSPDGKYIGKEQGPSKQNKTEQPFPKESSPPDQQVNTAGSGMFPRLKQLSFYEKPEIQNTMTFEEDGSASSSSVEEVILSPSKDAVEFVTSSLSDSSIYTKPVFDEIRETEKEDKAEKTEETEENVAPVIAVEDPLPTRVGRVAKKAAMYTCTMISLGLGSWSIHQSYKCYSECRLDCFDMSGFDKLLELRHL</sequence>
<organism evidence="3 4">
    <name type="scientific">Magallana gigas</name>
    <name type="common">Pacific oyster</name>
    <name type="synonym">Crassostrea gigas</name>
    <dbReference type="NCBI Taxonomy" id="29159"/>
    <lineage>
        <taxon>Eukaryota</taxon>
        <taxon>Metazoa</taxon>
        <taxon>Spiralia</taxon>
        <taxon>Lophotrochozoa</taxon>
        <taxon>Mollusca</taxon>
        <taxon>Bivalvia</taxon>
        <taxon>Autobranchia</taxon>
        <taxon>Pteriomorphia</taxon>
        <taxon>Ostreida</taxon>
        <taxon>Ostreoidea</taxon>
        <taxon>Ostreidae</taxon>
        <taxon>Magallana</taxon>
    </lineage>
</organism>
<evidence type="ECO:0000256" key="2">
    <source>
        <dbReference type="SAM" id="MobiDB-lite"/>
    </source>
</evidence>
<dbReference type="EnsemblMetazoa" id="G26942.1">
    <property type="protein sequence ID" value="G26942.1:cds"/>
    <property type="gene ID" value="G26942"/>
</dbReference>
<dbReference type="AlphaFoldDB" id="A0A8W8LCM4"/>
<feature type="coiled-coil region" evidence="1">
    <location>
        <begin position="162"/>
        <end position="189"/>
    </location>
</feature>
<feature type="compositionally biased region" description="Low complexity" evidence="2">
    <location>
        <begin position="719"/>
        <end position="730"/>
    </location>
</feature>
<protein>
    <submittedName>
        <fullName evidence="3">Uncharacterized protein</fullName>
    </submittedName>
</protein>
<keyword evidence="4" id="KW-1185">Reference proteome</keyword>
<evidence type="ECO:0000313" key="3">
    <source>
        <dbReference type="EnsemblMetazoa" id="G26942.1:cds"/>
    </source>
</evidence>
<feature type="compositionally biased region" description="Polar residues" evidence="2">
    <location>
        <begin position="800"/>
        <end position="809"/>
    </location>
</feature>
<feature type="compositionally biased region" description="Basic residues" evidence="2">
    <location>
        <begin position="392"/>
        <end position="403"/>
    </location>
</feature>
<feature type="region of interest" description="Disordered" evidence="2">
    <location>
        <begin position="562"/>
        <end position="814"/>
    </location>
</feature>
<feature type="compositionally biased region" description="Basic residues" evidence="2">
    <location>
        <begin position="600"/>
        <end position="611"/>
    </location>
</feature>
<feature type="compositionally biased region" description="Polar residues" evidence="2">
    <location>
        <begin position="585"/>
        <end position="595"/>
    </location>
</feature>
<reference evidence="3" key="1">
    <citation type="submission" date="2022-08" db="UniProtKB">
        <authorList>
            <consortium name="EnsemblMetazoa"/>
        </authorList>
    </citation>
    <scope>IDENTIFICATION</scope>
    <source>
        <strain evidence="3">05x7-T-G4-1.051#20</strain>
    </source>
</reference>
<feature type="region of interest" description="Disordered" evidence="2">
    <location>
        <begin position="388"/>
        <end position="500"/>
    </location>
</feature>
<dbReference type="Proteomes" id="UP000005408">
    <property type="component" value="Unassembled WGS sequence"/>
</dbReference>
<name>A0A8W8LCM4_MAGGI</name>
<accession>A0A8W8LCM4</accession>
<feature type="compositionally biased region" description="Basic residues" evidence="2">
    <location>
        <begin position="699"/>
        <end position="718"/>
    </location>
</feature>